<name>A0ACC6Q2K9_9ACTN</name>
<comment type="caution">
    <text evidence="1">The sequence shown here is derived from an EMBL/GenBank/DDBJ whole genome shotgun (WGS) entry which is preliminary data.</text>
</comment>
<sequence>MLAPLTHDDPGEFGGHRLLARLGHGGMGTVYLARSATGRTLALKTMHARIASDPAARTRFHLETDAARIIGDHHGAAVFAADPAAETPWLATEYVLGPPLDDAVALCGPLPEASVRALGAALAGALDQLHASDVVHRDLKPSNIMITAYGPKIIDFGIARAAGDDRLTRTGTAAGTPAFMSPEQATGQEHTPAGDVFALAGVLVFAATGRGPFGTGQAADLLYRVRYSDPDLSGVPADLALILDRCLAKAPAQRLTTRQLAAELHDGHGDFANHLPAPLLTDIARRATAVWQHQPQRLPAPPDHTTRTIAFGRRAYSRRALLTVGGAGLVGATAIGGGIRTWATSADGSRDDTSGAKNTSPTPTAEKGDWLWELPLRLEGASLSPPVPLSFGVSLAIADDDGLRTIDVGKGGVDIPSLLKGPAHRCTDDEDIDESRVYASESPRSGNHPLTISSVKSGRDLKPDIVELEDYNGVLPATQLLSAYAGVVFLAAGQGEHFDTGIGYDSSQEWYLLAVDVHTAKVLWRQPLPSRPRTSDRLHFLAARAVKDHLAVLQEMADGTVTLAVHDSRRGKELWRQSLDVPAPDAIRGMLEVDDGQVYPPVGRLRALDLKNGEEKWSFGPGRAKARTGPPALGGDGVLAVEEGFGLIALDWVTGELRWRAPGRSGADLDVTLPPAPGVGEVYAYSSKSGLLRSFSIRTGKAGRTRKARGDRFYPFDGIPEAIVAVGEDYFAAYPYS</sequence>
<gene>
    <name evidence="1" type="ORF">WKI67_31110</name>
</gene>
<keyword evidence="2" id="KW-1185">Reference proteome</keyword>
<reference evidence="1" key="1">
    <citation type="submission" date="2024-03" db="EMBL/GenBank/DDBJ databases">
        <title>Novel Streptomyces species of biotechnological and ecological value are a feature of Machair soil.</title>
        <authorList>
            <person name="Prole J.R."/>
            <person name="Goodfellow M."/>
            <person name="Allenby N."/>
            <person name="Ward A.C."/>
        </authorList>
    </citation>
    <scope>NUCLEOTIDE SEQUENCE</scope>
    <source>
        <strain evidence="1">MS2.AVA.5</strain>
    </source>
</reference>
<evidence type="ECO:0000313" key="2">
    <source>
        <dbReference type="Proteomes" id="UP001377168"/>
    </source>
</evidence>
<proteinExistence type="predicted"/>
<dbReference type="Proteomes" id="UP001377168">
    <property type="component" value="Unassembled WGS sequence"/>
</dbReference>
<organism evidence="1 2">
    <name type="scientific">Streptomyces achmelvichensis</name>
    <dbReference type="NCBI Taxonomy" id="3134111"/>
    <lineage>
        <taxon>Bacteria</taxon>
        <taxon>Bacillati</taxon>
        <taxon>Actinomycetota</taxon>
        <taxon>Actinomycetes</taxon>
        <taxon>Kitasatosporales</taxon>
        <taxon>Streptomycetaceae</taxon>
        <taxon>Streptomyces</taxon>
    </lineage>
</organism>
<dbReference type="EMBL" id="JBBKAJ010000022">
    <property type="protein sequence ID" value="MEJ8637815.1"/>
    <property type="molecule type" value="Genomic_DNA"/>
</dbReference>
<keyword evidence="1" id="KW-0808">Transferase</keyword>
<protein>
    <submittedName>
        <fullName evidence="1">Serine/threonine-protein kinase</fullName>
        <ecNumber evidence="1">2.7.11.1</ecNumber>
    </submittedName>
</protein>
<keyword evidence="1" id="KW-0418">Kinase</keyword>
<accession>A0ACC6Q2K9</accession>
<dbReference type="EC" id="2.7.11.1" evidence="1"/>
<evidence type="ECO:0000313" key="1">
    <source>
        <dbReference type="EMBL" id="MEJ8637815.1"/>
    </source>
</evidence>